<evidence type="ECO:0000256" key="3">
    <source>
        <dbReference type="ARBA" id="ARBA00022741"/>
    </source>
</evidence>
<dbReference type="OrthoDB" id="9802264at2"/>
<evidence type="ECO:0000259" key="5">
    <source>
        <dbReference type="PROSITE" id="PS50893"/>
    </source>
</evidence>
<comment type="similarity">
    <text evidence="1">Belongs to the ABC transporter superfamily.</text>
</comment>
<dbReference type="InterPro" id="IPR050319">
    <property type="entry name" value="ABC_transp_ATP-bind"/>
</dbReference>
<dbReference type="InterPro" id="IPR017871">
    <property type="entry name" value="ABC_transporter-like_CS"/>
</dbReference>
<accession>A0A511ZLZ8</accession>
<dbReference type="NCBIfam" id="TIGR01727">
    <property type="entry name" value="oligo_HPY"/>
    <property type="match status" value="1"/>
</dbReference>
<gene>
    <name evidence="6" type="ORF">OSO01_32050</name>
</gene>
<dbReference type="GO" id="GO:0016887">
    <property type="term" value="F:ATP hydrolysis activity"/>
    <property type="evidence" value="ECO:0007669"/>
    <property type="project" value="InterPro"/>
</dbReference>
<dbReference type="Gene3D" id="3.40.50.300">
    <property type="entry name" value="P-loop containing nucleotide triphosphate hydrolases"/>
    <property type="match status" value="1"/>
</dbReference>
<dbReference type="Pfam" id="PF00005">
    <property type="entry name" value="ABC_tran"/>
    <property type="match status" value="1"/>
</dbReference>
<dbReference type="SUPFAM" id="SSF52540">
    <property type="entry name" value="P-loop containing nucleoside triphosphate hydrolases"/>
    <property type="match status" value="1"/>
</dbReference>
<feature type="domain" description="ABC transporter" evidence="5">
    <location>
        <begin position="7"/>
        <end position="256"/>
    </location>
</feature>
<evidence type="ECO:0000313" key="7">
    <source>
        <dbReference type="Proteomes" id="UP000321558"/>
    </source>
</evidence>
<proteinExistence type="inferred from homology"/>
<protein>
    <submittedName>
        <fullName evidence="6">ABC transporter ATP-binding protein</fullName>
    </submittedName>
</protein>
<dbReference type="InterPro" id="IPR003593">
    <property type="entry name" value="AAA+_ATPase"/>
</dbReference>
<keyword evidence="3" id="KW-0547">Nucleotide-binding</keyword>
<dbReference type="InterPro" id="IPR003439">
    <property type="entry name" value="ABC_transporter-like_ATP-bd"/>
</dbReference>
<dbReference type="Proteomes" id="UP000321558">
    <property type="component" value="Unassembled WGS sequence"/>
</dbReference>
<evidence type="ECO:0000256" key="2">
    <source>
        <dbReference type="ARBA" id="ARBA00022448"/>
    </source>
</evidence>
<dbReference type="PANTHER" id="PTHR43776">
    <property type="entry name" value="TRANSPORT ATP-BINDING PROTEIN"/>
    <property type="match status" value="1"/>
</dbReference>
<dbReference type="FunFam" id="3.40.50.300:FF:000016">
    <property type="entry name" value="Oligopeptide ABC transporter ATP-binding component"/>
    <property type="match status" value="1"/>
</dbReference>
<dbReference type="PANTHER" id="PTHR43776:SF7">
    <property type="entry name" value="D,D-DIPEPTIDE TRANSPORT ATP-BINDING PROTEIN DDPF-RELATED"/>
    <property type="match status" value="1"/>
</dbReference>
<evidence type="ECO:0000256" key="1">
    <source>
        <dbReference type="ARBA" id="ARBA00005417"/>
    </source>
</evidence>
<dbReference type="CDD" id="cd03257">
    <property type="entry name" value="ABC_NikE_OppD_transporters"/>
    <property type="match status" value="1"/>
</dbReference>
<keyword evidence="2" id="KW-0813">Transport</keyword>
<evidence type="ECO:0000256" key="4">
    <source>
        <dbReference type="ARBA" id="ARBA00022840"/>
    </source>
</evidence>
<dbReference type="InterPro" id="IPR027417">
    <property type="entry name" value="P-loop_NTPase"/>
</dbReference>
<name>A0A511ZLZ8_9BACI</name>
<sequence length="335" mass="38088">MAEDYLVKVQNLKKYYEVSKGMFKQKTIIRAVDDVSFSIKRGETYALVGESGCGKSTTGKTILGLTDATAGEIYFQGKDITKISYSDMRKLRKDFQMIFQDPYASLNPKKTVREILMEPLRIHKKFEGKEREKKIHEILEIVGLSKSHLHRYPHEFSGGQRQRIGIARAVILQPDFIIADEPVSALDVSVQSQVINLMLDLQKEFGLTYLFISHDLSVIEHMTDRVAVMYLGKIVEVAETEELFENPKHPYTQALISAVPVAHPREERKRIILKGDVPSPANPPKGCPFHTRCPFAMDICSEKAPEEVFFTDGHKATCHLYTNSKEEIKDVIRNS</sequence>
<dbReference type="PROSITE" id="PS00211">
    <property type="entry name" value="ABC_TRANSPORTER_1"/>
    <property type="match status" value="1"/>
</dbReference>
<dbReference type="RefSeq" id="WP_077602696.1">
    <property type="nucleotide sequence ID" value="NZ_BJYM01000013.1"/>
</dbReference>
<dbReference type="GO" id="GO:0055085">
    <property type="term" value="P:transmembrane transport"/>
    <property type="evidence" value="ECO:0007669"/>
    <property type="project" value="UniProtKB-ARBA"/>
</dbReference>
<reference evidence="6 7" key="1">
    <citation type="submission" date="2019-07" db="EMBL/GenBank/DDBJ databases">
        <title>Whole genome shotgun sequence of Oceanobacillus sojae NBRC 105379.</title>
        <authorList>
            <person name="Hosoyama A."/>
            <person name="Uohara A."/>
            <person name="Ohji S."/>
            <person name="Ichikawa N."/>
        </authorList>
    </citation>
    <scope>NUCLEOTIDE SEQUENCE [LARGE SCALE GENOMIC DNA]</scope>
    <source>
        <strain evidence="6 7">NBRC 105379</strain>
    </source>
</reference>
<dbReference type="AlphaFoldDB" id="A0A511ZLZ8"/>
<keyword evidence="4 6" id="KW-0067">ATP-binding</keyword>
<dbReference type="SMART" id="SM00382">
    <property type="entry name" value="AAA"/>
    <property type="match status" value="1"/>
</dbReference>
<keyword evidence="7" id="KW-1185">Reference proteome</keyword>
<comment type="caution">
    <text evidence="6">The sequence shown here is derived from an EMBL/GenBank/DDBJ whole genome shotgun (WGS) entry which is preliminary data.</text>
</comment>
<dbReference type="InterPro" id="IPR013563">
    <property type="entry name" value="Oligopep_ABC_C"/>
</dbReference>
<organism evidence="6 7">
    <name type="scientific">Oceanobacillus sojae</name>
    <dbReference type="NCBI Taxonomy" id="582851"/>
    <lineage>
        <taxon>Bacteria</taxon>
        <taxon>Bacillati</taxon>
        <taxon>Bacillota</taxon>
        <taxon>Bacilli</taxon>
        <taxon>Bacillales</taxon>
        <taxon>Bacillaceae</taxon>
        <taxon>Oceanobacillus</taxon>
    </lineage>
</organism>
<dbReference type="PROSITE" id="PS50893">
    <property type="entry name" value="ABC_TRANSPORTER_2"/>
    <property type="match status" value="1"/>
</dbReference>
<dbReference type="NCBIfam" id="NF008453">
    <property type="entry name" value="PRK11308.1"/>
    <property type="match status" value="1"/>
</dbReference>
<dbReference type="STRING" id="582851.GCA_900162665_01978"/>
<dbReference type="GO" id="GO:0015833">
    <property type="term" value="P:peptide transport"/>
    <property type="evidence" value="ECO:0007669"/>
    <property type="project" value="InterPro"/>
</dbReference>
<dbReference type="EMBL" id="BJYM01000013">
    <property type="protein sequence ID" value="GEN88466.1"/>
    <property type="molecule type" value="Genomic_DNA"/>
</dbReference>
<dbReference type="GO" id="GO:0005524">
    <property type="term" value="F:ATP binding"/>
    <property type="evidence" value="ECO:0007669"/>
    <property type="project" value="UniProtKB-KW"/>
</dbReference>
<evidence type="ECO:0000313" key="6">
    <source>
        <dbReference type="EMBL" id="GEN88466.1"/>
    </source>
</evidence>
<dbReference type="Pfam" id="PF08352">
    <property type="entry name" value="oligo_HPY"/>
    <property type="match status" value="1"/>
</dbReference>